<dbReference type="PANTHER" id="PTHR43685:SF2">
    <property type="entry name" value="GLYCOSYLTRANSFERASE 2-LIKE DOMAIN-CONTAINING PROTEIN"/>
    <property type="match status" value="1"/>
</dbReference>
<dbReference type="Proteomes" id="UP001528672">
    <property type="component" value="Unassembled WGS sequence"/>
</dbReference>
<dbReference type="EMBL" id="JAQSIO010000005">
    <property type="protein sequence ID" value="MDD0815948.1"/>
    <property type="molecule type" value="Genomic_DNA"/>
</dbReference>
<dbReference type="InterPro" id="IPR050834">
    <property type="entry name" value="Glycosyltransf_2"/>
</dbReference>
<dbReference type="InterPro" id="IPR029044">
    <property type="entry name" value="Nucleotide-diphossugar_trans"/>
</dbReference>
<dbReference type="RefSeq" id="WP_273927639.1">
    <property type="nucleotide sequence ID" value="NZ_JAQSIO010000005.1"/>
</dbReference>
<evidence type="ECO:0000259" key="1">
    <source>
        <dbReference type="Pfam" id="PF00535"/>
    </source>
</evidence>
<dbReference type="Pfam" id="PF00535">
    <property type="entry name" value="Glycos_transf_2"/>
    <property type="match status" value="1"/>
</dbReference>
<dbReference type="SUPFAM" id="SSF53448">
    <property type="entry name" value="Nucleotide-diphospho-sugar transferases"/>
    <property type="match status" value="1"/>
</dbReference>
<evidence type="ECO:0000313" key="3">
    <source>
        <dbReference type="Proteomes" id="UP001528672"/>
    </source>
</evidence>
<organism evidence="2 3">
    <name type="scientific">Curvibacter microcysteis</name>
    <dbReference type="NCBI Taxonomy" id="3026419"/>
    <lineage>
        <taxon>Bacteria</taxon>
        <taxon>Pseudomonadati</taxon>
        <taxon>Pseudomonadota</taxon>
        <taxon>Betaproteobacteria</taxon>
        <taxon>Burkholderiales</taxon>
        <taxon>Comamonadaceae</taxon>
        <taxon>Curvibacter</taxon>
    </lineage>
</organism>
<dbReference type="CDD" id="cd00761">
    <property type="entry name" value="Glyco_tranf_GTA_type"/>
    <property type="match status" value="1"/>
</dbReference>
<keyword evidence="3" id="KW-1185">Reference proteome</keyword>
<sequence>MNPSPDLSIIIPTFRREAMLLDAVHSALAVPGLQVEVFVLDDSPEGSARAVIEGLNDPRVSYLLHQPPTGGHPAVLRNRGAALARAPLLYFLDDDDRALPEALARACAQLSASSAGVLISAPQPFGEDARRVEEERAYFEQAVAWLARGPSSLRVVARLLFGPALLVCSTCVIRREAFQATGGFSTTMPVYEDIDFFMRAVRQAGHVALAEPVVARRVGGPSLISACTRPQMLAAYAESQSTYRRQRGVLEFYALKLWQRLGR</sequence>
<protein>
    <submittedName>
        <fullName evidence="2">Glycosyltransferase family 2 protein</fullName>
    </submittedName>
</protein>
<gene>
    <name evidence="2" type="ORF">PSQ39_15025</name>
</gene>
<dbReference type="InterPro" id="IPR001173">
    <property type="entry name" value="Glyco_trans_2-like"/>
</dbReference>
<reference evidence="2 3" key="1">
    <citation type="submission" date="2023-02" db="EMBL/GenBank/DDBJ databases">
        <title>Bacterial whole genome sequence for Curvibacter sp. HBC28.</title>
        <authorList>
            <person name="Le V."/>
            <person name="Ko S.-R."/>
            <person name="Ahn C.-Y."/>
            <person name="Oh H.-M."/>
        </authorList>
    </citation>
    <scope>NUCLEOTIDE SEQUENCE [LARGE SCALE GENOMIC DNA]</scope>
    <source>
        <strain evidence="2 3">HBC28</strain>
    </source>
</reference>
<proteinExistence type="predicted"/>
<dbReference type="PANTHER" id="PTHR43685">
    <property type="entry name" value="GLYCOSYLTRANSFERASE"/>
    <property type="match status" value="1"/>
</dbReference>
<comment type="caution">
    <text evidence="2">The sequence shown here is derived from an EMBL/GenBank/DDBJ whole genome shotgun (WGS) entry which is preliminary data.</text>
</comment>
<dbReference type="Gene3D" id="3.90.550.10">
    <property type="entry name" value="Spore Coat Polysaccharide Biosynthesis Protein SpsA, Chain A"/>
    <property type="match status" value="1"/>
</dbReference>
<feature type="domain" description="Glycosyltransferase 2-like" evidence="1">
    <location>
        <begin position="8"/>
        <end position="179"/>
    </location>
</feature>
<accession>A0ABT5MH93</accession>
<name>A0ABT5MH93_9BURK</name>
<evidence type="ECO:0000313" key="2">
    <source>
        <dbReference type="EMBL" id="MDD0815948.1"/>
    </source>
</evidence>